<dbReference type="EMBL" id="CP047363">
    <property type="protein sequence ID" value="QIH78297.1"/>
    <property type="molecule type" value="Genomic_DNA"/>
</dbReference>
<name>A0AAE7BZZ9_9STAP</name>
<gene>
    <name evidence="1" type="ORF">GTN30_06395</name>
</gene>
<sequence length="108" mass="12654">MTIKMNYVIINGKYLSGRFELFSDESNYYLFFAQDNLLELFKDFVVRETTVTTFIDETNSSNRINLLNEVFEGSSIKFTEFIGLDDGYAIKIEYVKKHSLNRGCFLMQ</sequence>
<dbReference type="Proteomes" id="UP000501122">
    <property type="component" value="Chromosome"/>
</dbReference>
<accession>A0AAE7BZZ9</accession>
<reference evidence="1" key="1">
    <citation type="journal article" date="2020" name="Antimicrob. Agents Chemother.">
        <title>The novel macrolide resistance genes mef(D), msr(F) and msr(H) are present on resistance islands in Macrococcus canis, Macrococcus caseolyticus and Staphylococcus aureus.</title>
        <authorList>
            <person name="Schwendener S."/>
            <person name="Dona V."/>
            <person name="Perreten V."/>
        </authorList>
    </citation>
    <scope>NUCLEOTIDE SEQUENCE</scope>
    <source>
        <strain evidence="1">Epi0076A</strain>
    </source>
</reference>
<protein>
    <submittedName>
        <fullName evidence="1">Uncharacterized protein</fullName>
    </submittedName>
</protein>
<dbReference type="AlphaFoldDB" id="A0AAE7BZZ9"/>
<evidence type="ECO:0000313" key="1">
    <source>
        <dbReference type="EMBL" id="QIH78297.1"/>
    </source>
</evidence>
<evidence type="ECO:0000313" key="2">
    <source>
        <dbReference type="Proteomes" id="UP000501122"/>
    </source>
</evidence>
<proteinExistence type="predicted"/>
<organism evidence="1 2">
    <name type="scientific">Macrococcoides canis</name>
    <dbReference type="NCBI Taxonomy" id="1855823"/>
    <lineage>
        <taxon>Bacteria</taxon>
        <taxon>Bacillati</taxon>
        <taxon>Bacillota</taxon>
        <taxon>Bacilli</taxon>
        <taxon>Bacillales</taxon>
        <taxon>Staphylococcaceae</taxon>
        <taxon>Macrococcoides</taxon>
    </lineage>
</organism>
<dbReference type="RefSeq" id="WP_164953422.1">
    <property type="nucleotide sequence ID" value="NZ_CP047363.1"/>
</dbReference>